<feature type="compositionally biased region" description="Low complexity" evidence="1">
    <location>
        <begin position="109"/>
        <end position="118"/>
    </location>
</feature>
<dbReference type="EMBL" id="KV722426">
    <property type="protein sequence ID" value="OCH89449.1"/>
    <property type="molecule type" value="Genomic_DNA"/>
</dbReference>
<evidence type="ECO:0000313" key="3">
    <source>
        <dbReference type="Proteomes" id="UP000250043"/>
    </source>
</evidence>
<evidence type="ECO:0000313" key="2">
    <source>
        <dbReference type="EMBL" id="OCH89449.1"/>
    </source>
</evidence>
<accession>A0A8E2AUH8</accession>
<proteinExistence type="predicted"/>
<evidence type="ECO:0000256" key="1">
    <source>
        <dbReference type="SAM" id="MobiDB-lite"/>
    </source>
</evidence>
<organism evidence="2 3">
    <name type="scientific">Obba rivulosa</name>
    <dbReference type="NCBI Taxonomy" id="1052685"/>
    <lineage>
        <taxon>Eukaryota</taxon>
        <taxon>Fungi</taxon>
        <taxon>Dikarya</taxon>
        <taxon>Basidiomycota</taxon>
        <taxon>Agaricomycotina</taxon>
        <taxon>Agaricomycetes</taxon>
        <taxon>Polyporales</taxon>
        <taxon>Gelatoporiaceae</taxon>
        <taxon>Obba</taxon>
    </lineage>
</organism>
<sequence>MPRLRVPPGRSTPSRPCRPAPSGIAPPSGPLLHQSSQRPPQTRTPPLPLLLRLRHSLRPRRPTRRTRTSTRRPACAQSRHKTHASSTRRPLRVRARLPCINARRRAARSAKSTRSSPRLARTRHLHPPARKIRSCPPSQIRPRAPPQSACPSTSMLRLRTQ</sequence>
<feature type="region of interest" description="Disordered" evidence="1">
    <location>
        <begin position="1"/>
        <end position="161"/>
    </location>
</feature>
<gene>
    <name evidence="2" type="ORF">OBBRIDRAFT_663304</name>
</gene>
<feature type="compositionally biased region" description="Basic residues" evidence="1">
    <location>
        <begin position="120"/>
        <end position="133"/>
    </location>
</feature>
<reference evidence="2 3" key="1">
    <citation type="submission" date="2016-07" db="EMBL/GenBank/DDBJ databases">
        <title>Draft genome of the white-rot fungus Obba rivulosa 3A-2.</title>
        <authorList>
            <consortium name="DOE Joint Genome Institute"/>
            <person name="Miettinen O."/>
            <person name="Riley R."/>
            <person name="Acob R."/>
            <person name="Barry K."/>
            <person name="Cullen D."/>
            <person name="De Vries R."/>
            <person name="Hainaut M."/>
            <person name="Hatakka A."/>
            <person name="Henrissat B."/>
            <person name="Hilden K."/>
            <person name="Kuo R."/>
            <person name="Labutti K."/>
            <person name="Lipzen A."/>
            <person name="Makela M.R."/>
            <person name="Sandor L."/>
            <person name="Spatafora J.W."/>
            <person name="Grigoriev I.V."/>
            <person name="Hibbett D.S."/>
        </authorList>
    </citation>
    <scope>NUCLEOTIDE SEQUENCE [LARGE SCALE GENOMIC DNA]</scope>
    <source>
        <strain evidence="2 3">3A-2</strain>
    </source>
</reference>
<feature type="compositionally biased region" description="Polar residues" evidence="1">
    <location>
        <begin position="149"/>
        <end position="161"/>
    </location>
</feature>
<dbReference type="Proteomes" id="UP000250043">
    <property type="component" value="Unassembled WGS sequence"/>
</dbReference>
<keyword evidence="3" id="KW-1185">Reference proteome</keyword>
<name>A0A8E2AUH8_9APHY</name>
<feature type="compositionally biased region" description="Low complexity" evidence="1">
    <location>
        <begin position="20"/>
        <end position="41"/>
    </location>
</feature>
<feature type="compositionally biased region" description="Basic residues" evidence="1">
    <location>
        <begin position="52"/>
        <end position="70"/>
    </location>
</feature>
<dbReference type="AlphaFoldDB" id="A0A8E2AUH8"/>
<protein>
    <submittedName>
        <fullName evidence="2">Uncharacterized protein</fullName>
    </submittedName>
</protein>